<keyword evidence="5" id="KW-1185">Reference proteome</keyword>
<dbReference type="RefSeq" id="WP_114125197.1">
    <property type="nucleotide sequence ID" value="NZ_QOUI01000001.1"/>
</dbReference>
<dbReference type="InterPro" id="IPR003148">
    <property type="entry name" value="RCK_N"/>
</dbReference>
<accession>A0A367Z015</accession>
<feature type="transmembrane region" description="Helical" evidence="2">
    <location>
        <begin position="12"/>
        <end position="32"/>
    </location>
</feature>
<evidence type="ECO:0000313" key="5">
    <source>
        <dbReference type="Proteomes" id="UP000252770"/>
    </source>
</evidence>
<dbReference type="PANTHER" id="PTHR43833">
    <property type="entry name" value="POTASSIUM CHANNEL PROTEIN 2-RELATED-RELATED"/>
    <property type="match status" value="1"/>
</dbReference>
<dbReference type="InterPro" id="IPR013099">
    <property type="entry name" value="K_chnl_dom"/>
</dbReference>
<keyword evidence="2" id="KW-1133">Transmembrane helix</keyword>
<dbReference type="SUPFAM" id="SSF81324">
    <property type="entry name" value="Voltage-gated potassium channels"/>
    <property type="match status" value="1"/>
</dbReference>
<dbReference type="InterPro" id="IPR050721">
    <property type="entry name" value="Trk_Ktr_HKT_K-transport"/>
</dbReference>
<feature type="domain" description="RCK N-terminal" evidence="3">
    <location>
        <begin position="119"/>
        <end position="239"/>
    </location>
</feature>
<dbReference type="GO" id="GO:0005886">
    <property type="term" value="C:plasma membrane"/>
    <property type="evidence" value="ECO:0007669"/>
    <property type="project" value="UniProtKB-SubCell"/>
</dbReference>
<dbReference type="Pfam" id="PF07885">
    <property type="entry name" value="Ion_trans_2"/>
    <property type="match status" value="1"/>
</dbReference>
<dbReference type="SUPFAM" id="SSF51735">
    <property type="entry name" value="NAD(P)-binding Rossmann-fold domains"/>
    <property type="match status" value="1"/>
</dbReference>
<protein>
    <submittedName>
        <fullName evidence="4">Potassium transporter Kef</fullName>
    </submittedName>
</protein>
<proteinExistence type="predicted"/>
<reference evidence="4 5" key="1">
    <citation type="submission" date="2018-07" db="EMBL/GenBank/DDBJ databases">
        <title>Desertimonas flava gen. nov. sp. nov.</title>
        <authorList>
            <person name="Liu S."/>
        </authorList>
    </citation>
    <scope>NUCLEOTIDE SEQUENCE [LARGE SCALE GENOMIC DNA]</scope>
    <source>
        <strain evidence="4 5">16Sb5-5</strain>
    </source>
</reference>
<keyword evidence="2" id="KW-0472">Membrane</keyword>
<evidence type="ECO:0000259" key="3">
    <source>
        <dbReference type="PROSITE" id="PS51201"/>
    </source>
</evidence>
<dbReference type="Pfam" id="PF02254">
    <property type="entry name" value="TrkA_N"/>
    <property type="match status" value="1"/>
</dbReference>
<dbReference type="Gene3D" id="1.10.287.70">
    <property type="match status" value="1"/>
</dbReference>
<comment type="caution">
    <text evidence="4">The sequence shown here is derived from an EMBL/GenBank/DDBJ whole genome shotgun (WGS) entry which is preliminary data.</text>
</comment>
<dbReference type="Proteomes" id="UP000252770">
    <property type="component" value="Unassembled WGS sequence"/>
</dbReference>
<gene>
    <name evidence="4" type="ORF">DT076_01330</name>
</gene>
<dbReference type="GO" id="GO:0006813">
    <property type="term" value="P:potassium ion transport"/>
    <property type="evidence" value="ECO:0007669"/>
    <property type="project" value="InterPro"/>
</dbReference>
<dbReference type="PROSITE" id="PS51201">
    <property type="entry name" value="RCK_N"/>
    <property type="match status" value="1"/>
</dbReference>
<name>A0A367Z015_9ACTN</name>
<organism evidence="4 5">
    <name type="scientific">Desertihabitans brevis</name>
    <dbReference type="NCBI Taxonomy" id="2268447"/>
    <lineage>
        <taxon>Bacteria</taxon>
        <taxon>Bacillati</taxon>
        <taxon>Actinomycetota</taxon>
        <taxon>Actinomycetes</taxon>
        <taxon>Propionibacteriales</taxon>
        <taxon>Propionibacteriaceae</taxon>
        <taxon>Desertihabitans</taxon>
    </lineage>
</organism>
<sequence length="350" mass="37844">MPERGTSPARALLIRAGLAALLLVFSTLLVYFDRDAYIDQTGGDGVDLIDALYYSTVTMSTTGYGDIAPLLPHARIINALVVTPLRVLFLVLLVGTAIEVLATEGRRIFIDARWRKRMRNHVVLVGYGTKGRAAAATMRRNGIAMEKVVVIDGNATALQDANNDGLASIKGDGTRRDILRRAEISRAREIIITLDRDDSAILATLTVRQLNPSAHVVVAVREHENVSLLRQSGADSVVTSSDAVGRLLGLSAVNPSVGTVIEDLLSSGEGLEIAERQVTAEEVGRAPAEVTDVRVLAVVRNQTLRRYYDPSVAQLETGDRLVVVRRSSSDIVTDSLPKERTKPSSDDAGW</sequence>
<dbReference type="Gene3D" id="3.40.50.720">
    <property type="entry name" value="NAD(P)-binding Rossmann-like Domain"/>
    <property type="match status" value="1"/>
</dbReference>
<feature type="transmembrane region" description="Helical" evidence="2">
    <location>
        <begin position="87"/>
        <end position="109"/>
    </location>
</feature>
<dbReference type="PANTHER" id="PTHR43833:SF9">
    <property type="entry name" value="POTASSIUM CHANNEL PROTEIN YUGO-RELATED"/>
    <property type="match status" value="1"/>
</dbReference>
<dbReference type="EMBL" id="QOUI01000001">
    <property type="protein sequence ID" value="RCK71496.1"/>
    <property type="molecule type" value="Genomic_DNA"/>
</dbReference>
<dbReference type="InterPro" id="IPR036291">
    <property type="entry name" value="NAD(P)-bd_dom_sf"/>
</dbReference>
<dbReference type="AlphaFoldDB" id="A0A367Z015"/>
<evidence type="ECO:0000256" key="1">
    <source>
        <dbReference type="ARBA" id="ARBA00004651"/>
    </source>
</evidence>
<evidence type="ECO:0000256" key="2">
    <source>
        <dbReference type="SAM" id="Phobius"/>
    </source>
</evidence>
<comment type="subcellular location">
    <subcellularLocation>
        <location evidence="1">Cell membrane</location>
        <topology evidence="1">Multi-pass membrane protein</topology>
    </subcellularLocation>
</comment>
<keyword evidence="2" id="KW-0812">Transmembrane</keyword>
<evidence type="ECO:0000313" key="4">
    <source>
        <dbReference type="EMBL" id="RCK71496.1"/>
    </source>
</evidence>